<evidence type="ECO:0000256" key="7">
    <source>
        <dbReference type="ARBA" id="ARBA00022741"/>
    </source>
</evidence>
<evidence type="ECO:0000256" key="10">
    <source>
        <dbReference type="ARBA" id="ARBA00023136"/>
    </source>
</evidence>
<dbReference type="InterPro" id="IPR012340">
    <property type="entry name" value="NA-bd_OB-fold"/>
</dbReference>
<evidence type="ECO:0000313" key="12">
    <source>
        <dbReference type="EMBL" id="THV11137.1"/>
    </source>
</evidence>
<keyword evidence="7" id="KW-0547">Nucleotide-binding</keyword>
<dbReference type="PROSITE" id="PS50893">
    <property type="entry name" value="ABC_TRANSPORTER_2"/>
    <property type="match status" value="1"/>
</dbReference>
<dbReference type="NCBIfam" id="NF008653">
    <property type="entry name" value="PRK11650.1"/>
    <property type="match status" value="1"/>
</dbReference>
<dbReference type="SMART" id="SM00382">
    <property type="entry name" value="AAA"/>
    <property type="match status" value="1"/>
</dbReference>
<dbReference type="Gene3D" id="2.40.50.140">
    <property type="entry name" value="Nucleic acid-binding proteins"/>
    <property type="match status" value="1"/>
</dbReference>
<keyword evidence="3" id="KW-0813">Transport</keyword>
<sequence>MAQIVLNDVRKMYGNIEAIKGVSLEIADGELVVLVGPSGCGKSTLLRMIAGLESISGGQIAIGDRVVNQLEPSERDIAMVFQNYALYPHMTVRQNLAYGLKNRNTPKDEIDRRIERTAKALEIEQFLERKPRQLSGGQRQRVAMGRAIVREPAAYLFDEPLSNLDAKLRVQMRVEIKRLQRSLATTSVYVTHDQMEAMTLADRLVVLNAGRIEQVGTPIELYERPATTFVATFIGSPSMNLLQNVEATGNWSLTADAAVPNGTATLGIRPEDLHVIPDGLDDDTFKATVKVAAVELVGAESYVHATLPDGSDIVFRVAGRSRIEMDDMVKIGAKSSGLHFFGSNGVRIA</sequence>
<dbReference type="SUPFAM" id="SSF52540">
    <property type="entry name" value="P-loop containing nucleoside triphosphate hydrolases"/>
    <property type="match status" value="1"/>
</dbReference>
<feature type="domain" description="ABC transporter" evidence="11">
    <location>
        <begin position="4"/>
        <end position="234"/>
    </location>
</feature>
<gene>
    <name evidence="12" type="ORF">E9677_22565</name>
</gene>
<dbReference type="InterPro" id="IPR003439">
    <property type="entry name" value="ABC_transporter-like_ATP-bd"/>
</dbReference>
<dbReference type="Proteomes" id="UP000309667">
    <property type="component" value="Unassembled WGS sequence"/>
</dbReference>
<organism evidence="12 13">
    <name type="scientific">Rhizobium rhizophilum</name>
    <dbReference type="NCBI Taxonomy" id="1850373"/>
    <lineage>
        <taxon>Bacteria</taxon>
        <taxon>Pseudomonadati</taxon>
        <taxon>Pseudomonadota</taxon>
        <taxon>Alphaproteobacteria</taxon>
        <taxon>Hyphomicrobiales</taxon>
        <taxon>Rhizobiaceae</taxon>
        <taxon>Rhizobium/Agrobacterium group</taxon>
        <taxon>Rhizobium</taxon>
    </lineage>
</organism>
<evidence type="ECO:0000256" key="1">
    <source>
        <dbReference type="ARBA" id="ARBA00004417"/>
    </source>
</evidence>
<dbReference type="InterPro" id="IPR017871">
    <property type="entry name" value="ABC_transporter-like_CS"/>
</dbReference>
<keyword evidence="4" id="KW-1003">Cell membrane</keyword>
<protein>
    <submittedName>
        <fullName evidence="12">Sn-glycerol-3-phosphate import ATP-binding protein UgpC</fullName>
    </submittedName>
</protein>
<dbReference type="SUPFAM" id="SSF50331">
    <property type="entry name" value="MOP-like"/>
    <property type="match status" value="1"/>
</dbReference>
<dbReference type="Pfam" id="PF08402">
    <property type="entry name" value="TOBE_2"/>
    <property type="match status" value="1"/>
</dbReference>
<evidence type="ECO:0000256" key="3">
    <source>
        <dbReference type="ARBA" id="ARBA00022448"/>
    </source>
</evidence>
<evidence type="ECO:0000256" key="8">
    <source>
        <dbReference type="ARBA" id="ARBA00022840"/>
    </source>
</evidence>
<dbReference type="InterPro" id="IPR047641">
    <property type="entry name" value="ABC_transpr_MalK/UgpC-like"/>
</dbReference>
<dbReference type="PANTHER" id="PTHR43875:SF12">
    <property type="entry name" value="SN-GLYCEROL-3-PHOSPHATE IMPORT ATP-BINDING PROTEIN UGPC"/>
    <property type="match status" value="1"/>
</dbReference>
<dbReference type="CDD" id="cd03301">
    <property type="entry name" value="ABC_MalK_N"/>
    <property type="match status" value="1"/>
</dbReference>
<dbReference type="GO" id="GO:0005524">
    <property type="term" value="F:ATP binding"/>
    <property type="evidence" value="ECO:0007669"/>
    <property type="project" value="UniProtKB-KW"/>
</dbReference>
<evidence type="ECO:0000313" key="13">
    <source>
        <dbReference type="Proteomes" id="UP000309667"/>
    </source>
</evidence>
<dbReference type="EMBL" id="STGT01000006">
    <property type="protein sequence ID" value="THV11137.1"/>
    <property type="molecule type" value="Genomic_DNA"/>
</dbReference>
<dbReference type="Pfam" id="PF00005">
    <property type="entry name" value="ABC_tran"/>
    <property type="match status" value="1"/>
</dbReference>
<evidence type="ECO:0000256" key="5">
    <source>
        <dbReference type="ARBA" id="ARBA00022519"/>
    </source>
</evidence>
<accession>A0ABY2QP70</accession>
<evidence type="ECO:0000259" key="11">
    <source>
        <dbReference type="PROSITE" id="PS50893"/>
    </source>
</evidence>
<comment type="caution">
    <text evidence="12">The sequence shown here is derived from an EMBL/GenBank/DDBJ whole genome shotgun (WGS) entry which is preliminary data.</text>
</comment>
<comment type="similarity">
    <text evidence="2">Belongs to the ABC transporter superfamily.</text>
</comment>
<dbReference type="InterPro" id="IPR008995">
    <property type="entry name" value="Mo/tungstate-bd_C_term_dom"/>
</dbReference>
<dbReference type="Gene3D" id="2.40.50.100">
    <property type="match status" value="1"/>
</dbReference>
<evidence type="ECO:0000256" key="2">
    <source>
        <dbReference type="ARBA" id="ARBA00005417"/>
    </source>
</evidence>
<keyword evidence="8 12" id="KW-0067">ATP-binding</keyword>
<dbReference type="Gene3D" id="3.40.50.300">
    <property type="entry name" value="P-loop containing nucleotide triphosphate hydrolases"/>
    <property type="match status" value="1"/>
</dbReference>
<evidence type="ECO:0000256" key="4">
    <source>
        <dbReference type="ARBA" id="ARBA00022475"/>
    </source>
</evidence>
<evidence type="ECO:0000256" key="6">
    <source>
        <dbReference type="ARBA" id="ARBA00022597"/>
    </source>
</evidence>
<dbReference type="InterPro" id="IPR003593">
    <property type="entry name" value="AAA+_ATPase"/>
</dbReference>
<keyword evidence="13" id="KW-1185">Reference proteome</keyword>
<comment type="subcellular location">
    <subcellularLocation>
        <location evidence="1">Cell inner membrane</location>
        <topology evidence="1">Peripheral membrane protein</topology>
    </subcellularLocation>
</comment>
<evidence type="ECO:0000256" key="9">
    <source>
        <dbReference type="ARBA" id="ARBA00022967"/>
    </source>
</evidence>
<dbReference type="InterPro" id="IPR013611">
    <property type="entry name" value="Transp-assoc_OB_typ2"/>
</dbReference>
<reference evidence="12 13" key="1">
    <citation type="submission" date="2019-04" db="EMBL/GenBank/DDBJ databases">
        <title>Genome sequence of strain 7209-2.</title>
        <authorList>
            <person name="Gao J."/>
            <person name="Sun J."/>
        </authorList>
    </citation>
    <scope>NUCLEOTIDE SEQUENCE [LARGE SCALE GENOMIC DNA]</scope>
    <source>
        <strain evidence="12 13">7209-2</strain>
    </source>
</reference>
<keyword evidence="9" id="KW-1278">Translocase</keyword>
<dbReference type="PANTHER" id="PTHR43875">
    <property type="entry name" value="MALTODEXTRIN IMPORT ATP-BINDING PROTEIN MSMX"/>
    <property type="match status" value="1"/>
</dbReference>
<keyword evidence="6" id="KW-0762">Sugar transport</keyword>
<dbReference type="InterPro" id="IPR027417">
    <property type="entry name" value="P-loop_NTPase"/>
</dbReference>
<keyword evidence="5" id="KW-0997">Cell inner membrane</keyword>
<proteinExistence type="inferred from homology"/>
<name>A0ABY2QP70_9HYPH</name>
<dbReference type="InterPro" id="IPR015855">
    <property type="entry name" value="ABC_transpr_MalK-like"/>
</dbReference>
<dbReference type="RefSeq" id="WP_136560308.1">
    <property type="nucleotide sequence ID" value="NZ_STGT01000006.1"/>
</dbReference>
<keyword evidence="10" id="KW-0472">Membrane</keyword>
<dbReference type="PROSITE" id="PS00211">
    <property type="entry name" value="ABC_TRANSPORTER_1"/>
    <property type="match status" value="1"/>
</dbReference>